<dbReference type="SUPFAM" id="SSF48019">
    <property type="entry name" value="post-AAA+ oligomerization domain-like"/>
    <property type="match status" value="1"/>
</dbReference>
<dbReference type="GO" id="GO:0003887">
    <property type="term" value="F:DNA-directed DNA polymerase activity"/>
    <property type="evidence" value="ECO:0007669"/>
    <property type="project" value="UniProtKB-UniRule"/>
</dbReference>
<evidence type="ECO:0000313" key="13">
    <source>
        <dbReference type="Proteomes" id="UP000216101"/>
    </source>
</evidence>
<sequence>MPKLRPEQLSAALTKQLASIYLVSGDEPLLIQECCDQIRAAARKNGFSERELYHVDTSFDWGQLLAAANSLSLFAEKKIIEVRMPTGKPGDKGGKILQEYAQSPAPDNLLLIVTEKLDGATQKSKWFKAIEDASQHIQVWPVTPAQLPRWIGVRLQQSGLHADSDAIDLLASRIEGNLLAAAQEIEKLKLLATDNRISYELMASVVADSARYDVFGLTDKALHGDARAAVRTLQGLKTEGTEPINVLWAITREIRALIQISQAVAQGKHFEWAAKQAGVWDKRQPLIQSALRRLKPAQLQQLLRKANGIDKAVKGMRNAEPWDELLDLILNIAGVQSLNMHNERLSLRN</sequence>
<feature type="domain" description="DNA polymerase III delta subunit-like C-terminal" evidence="11">
    <location>
        <begin position="213"/>
        <end position="316"/>
    </location>
</feature>
<dbReference type="RefSeq" id="WP_094986301.1">
    <property type="nucleotide sequence ID" value="NZ_NHNI01000004.1"/>
</dbReference>
<name>A0A266Q1B9_9GAMM</name>
<proteinExistence type="inferred from homology"/>
<dbReference type="STRING" id="1209072.GCA_000766945_02480"/>
<comment type="catalytic activity">
    <reaction evidence="8">
        <text>DNA(n) + a 2'-deoxyribonucleoside 5'-triphosphate = DNA(n+1) + diphosphate</text>
        <dbReference type="Rhea" id="RHEA:22508"/>
        <dbReference type="Rhea" id="RHEA-COMP:17339"/>
        <dbReference type="Rhea" id="RHEA-COMP:17340"/>
        <dbReference type="ChEBI" id="CHEBI:33019"/>
        <dbReference type="ChEBI" id="CHEBI:61560"/>
        <dbReference type="ChEBI" id="CHEBI:173112"/>
        <dbReference type="EC" id="2.7.7.7"/>
    </reaction>
</comment>
<dbReference type="GO" id="GO:0003677">
    <property type="term" value="F:DNA binding"/>
    <property type="evidence" value="ECO:0007669"/>
    <property type="project" value="InterPro"/>
</dbReference>
<dbReference type="InterPro" id="IPR027417">
    <property type="entry name" value="P-loop_NTPase"/>
</dbReference>
<evidence type="ECO:0000256" key="1">
    <source>
        <dbReference type="ARBA" id="ARBA00012417"/>
    </source>
</evidence>
<reference evidence="13" key="1">
    <citation type="submission" date="2017-05" db="EMBL/GenBank/DDBJ databases">
        <authorList>
            <person name="Barney B.M."/>
        </authorList>
    </citation>
    <scope>NUCLEOTIDE SEQUENCE [LARGE SCALE GENOMIC DNA]</scope>
    <source>
        <strain evidence="13">PSBB022</strain>
    </source>
</reference>
<accession>A0A266Q1B9</accession>
<dbReference type="GO" id="GO:0009360">
    <property type="term" value="C:DNA polymerase III complex"/>
    <property type="evidence" value="ECO:0007669"/>
    <property type="project" value="UniProtKB-UniRule"/>
</dbReference>
<dbReference type="InterPro" id="IPR005790">
    <property type="entry name" value="DNA_polIII_delta"/>
</dbReference>
<comment type="caution">
    <text evidence="12">The sequence shown here is derived from an EMBL/GenBank/DDBJ whole genome shotgun (WGS) entry which is preliminary data.</text>
</comment>
<dbReference type="GO" id="GO:0006261">
    <property type="term" value="P:DNA-templated DNA replication"/>
    <property type="evidence" value="ECO:0007669"/>
    <property type="project" value="TreeGrafter"/>
</dbReference>
<dbReference type="InterPro" id="IPR008921">
    <property type="entry name" value="DNA_pol3_clamp-load_cplx_C"/>
</dbReference>
<evidence type="ECO:0000256" key="4">
    <source>
        <dbReference type="ARBA" id="ARBA00022695"/>
    </source>
</evidence>
<evidence type="ECO:0000256" key="7">
    <source>
        <dbReference type="ARBA" id="ARBA00034754"/>
    </source>
</evidence>
<keyword evidence="13" id="KW-1185">Reference proteome</keyword>
<dbReference type="CDD" id="cd18138">
    <property type="entry name" value="HLD_clamp_pol_III_delta"/>
    <property type="match status" value="1"/>
</dbReference>
<keyword evidence="4" id="KW-0548">Nucleotidyltransferase</keyword>
<dbReference type="NCBIfam" id="TIGR01128">
    <property type="entry name" value="holA"/>
    <property type="match status" value="1"/>
</dbReference>
<evidence type="ECO:0000256" key="3">
    <source>
        <dbReference type="ARBA" id="ARBA00022679"/>
    </source>
</evidence>
<dbReference type="EMBL" id="NHNI01000004">
    <property type="protein sequence ID" value="OZY83668.1"/>
    <property type="molecule type" value="Genomic_DNA"/>
</dbReference>
<evidence type="ECO:0000256" key="9">
    <source>
        <dbReference type="NCBIfam" id="TIGR01128"/>
    </source>
</evidence>
<evidence type="ECO:0000256" key="2">
    <source>
        <dbReference type="ARBA" id="ARBA00017703"/>
    </source>
</evidence>
<dbReference type="PANTHER" id="PTHR34388">
    <property type="entry name" value="DNA POLYMERASE III SUBUNIT DELTA"/>
    <property type="match status" value="1"/>
</dbReference>
<keyword evidence="3" id="KW-0808">Transferase</keyword>
<organism evidence="12 13">
    <name type="scientific">Cellvibrio mixtus</name>
    <dbReference type="NCBI Taxonomy" id="39650"/>
    <lineage>
        <taxon>Bacteria</taxon>
        <taxon>Pseudomonadati</taxon>
        <taxon>Pseudomonadota</taxon>
        <taxon>Gammaproteobacteria</taxon>
        <taxon>Cellvibrionales</taxon>
        <taxon>Cellvibrionaceae</taxon>
        <taxon>Cellvibrio</taxon>
    </lineage>
</organism>
<dbReference type="PANTHER" id="PTHR34388:SF1">
    <property type="entry name" value="DNA POLYMERASE III SUBUNIT DELTA"/>
    <property type="match status" value="1"/>
</dbReference>
<feature type="domain" description="DNA polymerase III delta N-terminal" evidence="10">
    <location>
        <begin position="21"/>
        <end position="133"/>
    </location>
</feature>
<dbReference type="Gene3D" id="3.40.50.300">
    <property type="entry name" value="P-loop containing nucleotide triphosphate hydrolases"/>
    <property type="match status" value="1"/>
</dbReference>
<dbReference type="EC" id="2.7.7.7" evidence="1 9"/>
<evidence type="ECO:0000256" key="8">
    <source>
        <dbReference type="ARBA" id="ARBA00049244"/>
    </source>
</evidence>
<dbReference type="Pfam" id="PF21694">
    <property type="entry name" value="DNA_pol3_delta_C"/>
    <property type="match status" value="1"/>
</dbReference>
<dbReference type="Gene3D" id="1.20.272.10">
    <property type="match status" value="1"/>
</dbReference>
<dbReference type="Pfam" id="PF06144">
    <property type="entry name" value="DNA_pol3_delta"/>
    <property type="match status" value="1"/>
</dbReference>
<keyword evidence="6" id="KW-0239">DNA-directed DNA polymerase</keyword>
<evidence type="ECO:0000256" key="5">
    <source>
        <dbReference type="ARBA" id="ARBA00022705"/>
    </source>
</evidence>
<evidence type="ECO:0000313" key="12">
    <source>
        <dbReference type="EMBL" id="OZY83668.1"/>
    </source>
</evidence>
<dbReference type="AlphaFoldDB" id="A0A266Q1B9"/>
<dbReference type="InterPro" id="IPR048466">
    <property type="entry name" value="DNA_pol3_delta-like_C"/>
</dbReference>
<dbReference type="InterPro" id="IPR010372">
    <property type="entry name" value="DNA_pol3_delta_N"/>
</dbReference>
<comment type="similarity">
    <text evidence="7">Belongs to the DNA polymerase HolA subunit family.</text>
</comment>
<evidence type="ECO:0000259" key="11">
    <source>
        <dbReference type="Pfam" id="PF21694"/>
    </source>
</evidence>
<evidence type="ECO:0000259" key="10">
    <source>
        <dbReference type="Pfam" id="PF06144"/>
    </source>
</evidence>
<dbReference type="SUPFAM" id="SSF52540">
    <property type="entry name" value="P-loop containing nucleoside triphosphate hydrolases"/>
    <property type="match status" value="1"/>
</dbReference>
<protein>
    <recommendedName>
        <fullName evidence="2 9">DNA polymerase III subunit delta</fullName>
        <ecNumber evidence="1 9">2.7.7.7</ecNumber>
    </recommendedName>
</protein>
<dbReference type="Gene3D" id="1.10.8.60">
    <property type="match status" value="1"/>
</dbReference>
<evidence type="ECO:0000256" key="6">
    <source>
        <dbReference type="ARBA" id="ARBA00022932"/>
    </source>
</evidence>
<keyword evidence="5" id="KW-0235">DNA replication</keyword>
<gene>
    <name evidence="12" type="ORF">CBP51_19925</name>
</gene>
<dbReference type="Proteomes" id="UP000216101">
    <property type="component" value="Unassembled WGS sequence"/>
</dbReference>